<evidence type="ECO:0000313" key="3">
    <source>
        <dbReference type="Proteomes" id="UP001497482"/>
    </source>
</evidence>
<evidence type="ECO:0000256" key="1">
    <source>
        <dbReference type="SAM" id="MobiDB-lite"/>
    </source>
</evidence>
<sequence>MLEEKSKPRAQKTRTPRVIINNERRHGYGKPGSARDQNQSGRTRIPHFMMDPEKYLSHLDHIVSVNQIKDEELQALLPQLP</sequence>
<accession>A0AAV2KI25</accession>
<dbReference type="Proteomes" id="UP001497482">
    <property type="component" value="Chromosome 19"/>
</dbReference>
<organism evidence="2 3">
    <name type="scientific">Knipowitschia caucasica</name>
    <name type="common">Caucasian dwarf goby</name>
    <name type="synonym">Pomatoschistus caucasicus</name>
    <dbReference type="NCBI Taxonomy" id="637954"/>
    <lineage>
        <taxon>Eukaryota</taxon>
        <taxon>Metazoa</taxon>
        <taxon>Chordata</taxon>
        <taxon>Craniata</taxon>
        <taxon>Vertebrata</taxon>
        <taxon>Euteleostomi</taxon>
        <taxon>Actinopterygii</taxon>
        <taxon>Neopterygii</taxon>
        <taxon>Teleostei</taxon>
        <taxon>Neoteleostei</taxon>
        <taxon>Acanthomorphata</taxon>
        <taxon>Gobiaria</taxon>
        <taxon>Gobiiformes</taxon>
        <taxon>Gobioidei</taxon>
        <taxon>Gobiidae</taxon>
        <taxon>Gobiinae</taxon>
        <taxon>Knipowitschia</taxon>
    </lineage>
</organism>
<reference evidence="2 3" key="1">
    <citation type="submission" date="2024-04" db="EMBL/GenBank/DDBJ databases">
        <authorList>
            <person name="Waldvogel A.-M."/>
            <person name="Schoenle A."/>
        </authorList>
    </citation>
    <scope>NUCLEOTIDE SEQUENCE [LARGE SCALE GENOMIC DNA]</scope>
</reference>
<keyword evidence="3" id="KW-1185">Reference proteome</keyword>
<evidence type="ECO:0000313" key="2">
    <source>
        <dbReference type="EMBL" id="CAL1589633.1"/>
    </source>
</evidence>
<name>A0AAV2KI25_KNICA</name>
<feature type="region of interest" description="Disordered" evidence="1">
    <location>
        <begin position="1"/>
        <end position="44"/>
    </location>
</feature>
<dbReference type="EMBL" id="OZ035841">
    <property type="protein sequence ID" value="CAL1589633.1"/>
    <property type="molecule type" value="Genomic_DNA"/>
</dbReference>
<protein>
    <submittedName>
        <fullName evidence="2">Uncharacterized protein</fullName>
    </submittedName>
</protein>
<gene>
    <name evidence="2" type="ORF">KC01_LOCUS19258</name>
</gene>
<dbReference type="AlphaFoldDB" id="A0AAV2KI25"/>
<proteinExistence type="predicted"/>